<feature type="region of interest" description="Disordered" evidence="1">
    <location>
        <begin position="72"/>
        <end position="118"/>
    </location>
</feature>
<proteinExistence type="predicted"/>
<feature type="compositionally biased region" description="Polar residues" evidence="1">
    <location>
        <begin position="19"/>
        <end position="50"/>
    </location>
</feature>
<feature type="non-terminal residue" evidence="2">
    <location>
        <position position="118"/>
    </location>
</feature>
<feature type="region of interest" description="Disordered" evidence="1">
    <location>
        <begin position="1"/>
        <end position="60"/>
    </location>
</feature>
<organism evidence="2 3">
    <name type="scientific">Aureobasidium melanogenum</name>
    <name type="common">Aureobasidium pullulans var. melanogenum</name>
    <dbReference type="NCBI Taxonomy" id="46634"/>
    <lineage>
        <taxon>Eukaryota</taxon>
        <taxon>Fungi</taxon>
        <taxon>Dikarya</taxon>
        <taxon>Ascomycota</taxon>
        <taxon>Pezizomycotina</taxon>
        <taxon>Dothideomycetes</taxon>
        <taxon>Dothideomycetidae</taxon>
        <taxon>Dothideales</taxon>
        <taxon>Saccotheciaceae</taxon>
        <taxon>Aureobasidium</taxon>
    </lineage>
</organism>
<protein>
    <submittedName>
        <fullName evidence="2">Uncharacterized protein</fullName>
    </submittedName>
</protein>
<accession>A0A9P8JFP5</accession>
<feature type="compositionally biased region" description="Basic and acidic residues" evidence="1">
    <location>
        <begin position="77"/>
        <end position="94"/>
    </location>
</feature>
<evidence type="ECO:0000313" key="3">
    <source>
        <dbReference type="Proteomes" id="UP000729357"/>
    </source>
</evidence>
<dbReference type="Proteomes" id="UP000729357">
    <property type="component" value="Unassembled WGS sequence"/>
</dbReference>
<dbReference type="AlphaFoldDB" id="A0A9P8JFP5"/>
<keyword evidence="3" id="KW-1185">Reference proteome</keyword>
<comment type="caution">
    <text evidence="2">The sequence shown here is derived from an EMBL/GenBank/DDBJ whole genome shotgun (WGS) entry which is preliminary data.</text>
</comment>
<reference evidence="2" key="1">
    <citation type="journal article" date="2021" name="J Fungi (Basel)">
        <title>Virulence traits and population genomics of the black yeast Aureobasidium melanogenum.</title>
        <authorList>
            <person name="Cernosa A."/>
            <person name="Sun X."/>
            <person name="Gostincar C."/>
            <person name="Fang C."/>
            <person name="Gunde-Cimerman N."/>
            <person name="Song Z."/>
        </authorList>
    </citation>
    <scope>NUCLEOTIDE SEQUENCE</scope>
    <source>
        <strain evidence="2">EXF-9298</strain>
    </source>
</reference>
<sequence length="118" mass="12998">MSSDMTGSPHHKASGGATPRTTNSYHAGYTTPQRPQQLQSNLFSVMSDNRPNGPEMYSQAGHAYGQGYQAVNGMQKRMRDDDVDDRYNEDSDGLKRRKTVREGSAGIGRPRSVLAGHR</sequence>
<dbReference type="EMBL" id="JAHFXS010009792">
    <property type="protein sequence ID" value="KAG9914308.1"/>
    <property type="molecule type" value="Genomic_DNA"/>
</dbReference>
<name>A0A9P8JFP5_AURME</name>
<reference evidence="2" key="2">
    <citation type="submission" date="2021-08" db="EMBL/GenBank/DDBJ databases">
        <authorList>
            <person name="Gostincar C."/>
            <person name="Sun X."/>
            <person name="Song Z."/>
            <person name="Gunde-Cimerman N."/>
        </authorList>
    </citation>
    <scope>NUCLEOTIDE SEQUENCE</scope>
    <source>
        <strain evidence="2">EXF-9298</strain>
    </source>
</reference>
<gene>
    <name evidence="2" type="ORF">KCU98_g23210</name>
</gene>
<evidence type="ECO:0000256" key="1">
    <source>
        <dbReference type="SAM" id="MobiDB-lite"/>
    </source>
</evidence>
<evidence type="ECO:0000313" key="2">
    <source>
        <dbReference type="EMBL" id="KAG9914308.1"/>
    </source>
</evidence>